<accession>A0A225UL28</accession>
<dbReference type="InterPro" id="IPR001254">
    <property type="entry name" value="Trypsin_dom"/>
</dbReference>
<feature type="non-terminal residue" evidence="3">
    <location>
        <position position="1"/>
    </location>
</feature>
<sequence>LIKENGNGDEDDVLIGLVSWGDGCGDEGLPTLYARVSSAVAWINSITSGTTRPQQ</sequence>
<dbReference type="Pfam" id="PF00089">
    <property type="entry name" value="Trypsin"/>
    <property type="match status" value="1"/>
</dbReference>
<keyword evidence="1" id="KW-0843">Virulence</keyword>
<evidence type="ECO:0000259" key="2">
    <source>
        <dbReference type="Pfam" id="PF00089"/>
    </source>
</evidence>
<organism evidence="3 4">
    <name type="scientific">Phytophthora megakarya</name>
    <dbReference type="NCBI Taxonomy" id="4795"/>
    <lineage>
        <taxon>Eukaryota</taxon>
        <taxon>Sar</taxon>
        <taxon>Stramenopiles</taxon>
        <taxon>Oomycota</taxon>
        <taxon>Peronosporomycetes</taxon>
        <taxon>Peronosporales</taxon>
        <taxon>Peronosporaceae</taxon>
        <taxon>Phytophthora</taxon>
    </lineage>
</organism>
<dbReference type="OrthoDB" id="10066789at2759"/>
<dbReference type="SUPFAM" id="SSF50494">
    <property type="entry name" value="Trypsin-like serine proteases"/>
    <property type="match status" value="1"/>
</dbReference>
<dbReference type="STRING" id="4795.A0A225UL28"/>
<proteinExistence type="predicted"/>
<dbReference type="AlphaFoldDB" id="A0A225UL28"/>
<dbReference type="InterPro" id="IPR043504">
    <property type="entry name" value="Peptidase_S1_PA_chymotrypsin"/>
</dbReference>
<evidence type="ECO:0000313" key="3">
    <source>
        <dbReference type="EMBL" id="OWY92859.1"/>
    </source>
</evidence>
<name>A0A225UL28_9STRA</name>
<dbReference type="Proteomes" id="UP000198211">
    <property type="component" value="Unassembled WGS sequence"/>
</dbReference>
<dbReference type="Gene3D" id="2.40.10.10">
    <property type="entry name" value="Trypsin-like serine proteases"/>
    <property type="match status" value="1"/>
</dbReference>
<gene>
    <name evidence="3" type="ORF">PHMEG_00037960</name>
</gene>
<comment type="caution">
    <text evidence="3">The sequence shown here is derived from an EMBL/GenBank/DDBJ whole genome shotgun (WGS) entry which is preliminary data.</text>
</comment>
<dbReference type="GO" id="GO:0006508">
    <property type="term" value="P:proteolysis"/>
    <property type="evidence" value="ECO:0007669"/>
    <property type="project" value="UniProtKB-KW"/>
</dbReference>
<keyword evidence="3" id="KW-0645">Protease</keyword>
<protein>
    <submittedName>
        <fullName evidence="3">Serine protease trypsin-like protein</fullName>
    </submittedName>
</protein>
<keyword evidence="3" id="KW-0378">Hydrolase</keyword>
<evidence type="ECO:0000313" key="4">
    <source>
        <dbReference type="Proteomes" id="UP000198211"/>
    </source>
</evidence>
<feature type="domain" description="Peptidase S1" evidence="2">
    <location>
        <begin position="10"/>
        <end position="43"/>
    </location>
</feature>
<dbReference type="InterPro" id="IPR009003">
    <property type="entry name" value="Peptidase_S1_PA"/>
</dbReference>
<evidence type="ECO:0000256" key="1">
    <source>
        <dbReference type="ARBA" id="ARBA00023026"/>
    </source>
</evidence>
<dbReference type="EMBL" id="NBNE01017170">
    <property type="protein sequence ID" value="OWY92859.1"/>
    <property type="molecule type" value="Genomic_DNA"/>
</dbReference>
<reference evidence="4" key="1">
    <citation type="submission" date="2017-03" db="EMBL/GenBank/DDBJ databases">
        <title>Phytopthora megakarya and P. palmivora, two closely related causual agents of cacao black pod achieved similar genome size and gene model numbers by different mechanisms.</title>
        <authorList>
            <person name="Ali S."/>
            <person name="Shao J."/>
            <person name="Larry D.J."/>
            <person name="Kronmiller B."/>
            <person name="Shen D."/>
            <person name="Strem M.D."/>
            <person name="Melnick R.L."/>
            <person name="Guiltinan M.J."/>
            <person name="Tyler B.M."/>
            <person name="Meinhardt L.W."/>
            <person name="Bailey B.A."/>
        </authorList>
    </citation>
    <scope>NUCLEOTIDE SEQUENCE [LARGE SCALE GENOMIC DNA]</scope>
    <source>
        <strain evidence="4">zdho120</strain>
    </source>
</reference>
<dbReference type="GO" id="GO:0004252">
    <property type="term" value="F:serine-type endopeptidase activity"/>
    <property type="evidence" value="ECO:0007669"/>
    <property type="project" value="InterPro"/>
</dbReference>
<keyword evidence="4" id="KW-1185">Reference proteome</keyword>